<reference evidence="1 2" key="1">
    <citation type="submission" date="2013-07" db="EMBL/GenBank/DDBJ databases">
        <authorList>
            <person name="Weinstock G."/>
            <person name="Sodergren E."/>
            <person name="Wylie T."/>
            <person name="Fulton L."/>
            <person name="Fulton R."/>
            <person name="Fronick C."/>
            <person name="O'Laughlin M."/>
            <person name="Godfrey J."/>
            <person name="Miner T."/>
            <person name="Herter B."/>
            <person name="Appelbaum E."/>
            <person name="Cordes M."/>
            <person name="Lek S."/>
            <person name="Wollam A."/>
            <person name="Pepin K.H."/>
            <person name="Palsikar V.B."/>
            <person name="Mitreva M."/>
            <person name="Wilson R.K."/>
        </authorList>
    </citation>
    <scope>NUCLEOTIDE SEQUENCE [LARGE SCALE GENOMIC DNA]</scope>
    <source>
        <strain evidence="1 2">ATCC 27760</strain>
    </source>
</reference>
<keyword evidence="2" id="KW-1185">Reference proteome</keyword>
<dbReference type="PATRIC" id="fig|411473.3.peg.2380"/>
<dbReference type="OrthoDB" id="1650748at2"/>
<dbReference type="eggNOG" id="COG1672">
    <property type="taxonomic scope" value="Bacteria"/>
</dbReference>
<dbReference type="PANTHER" id="PTHR34825">
    <property type="entry name" value="CONSERVED PROTEIN, WITH A WEAK D-GALACTARATE DEHYDRATASE/ALTRONATE HYDROLASE DOMAIN"/>
    <property type="match status" value="1"/>
</dbReference>
<sequence length="278" mass="32140">MSFEQTKDWYDGYNVNGVSIYNPRSVTSAMMNGIFDSYWTQTETYEALKMYIVRNENGLRDKIVRMIAGEHISINTKTFQNDMCTFETADDILTLLVHLGYLTYDFDTKTAWIPNKEVRQEFLNSIQGQEFQNVNNAIHRSDKLLQLTLAQNAEKVAEMLQEVHCDNCSVIQYNDENSLACVLSLAYYSAQDSYAVYRELQGGEGFADLVFVPRTGNHNPAMIVELKWNQTTGIALEQIKDRKYIRCLKDYHGKVLFVGVNYDKKSKKHTCQFEMMEI</sequence>
<evidence type="ECO:0000313" key="1">
    <source>
        <dbReference type="EMBL" id="ERJ90342.1"/>
    </source>
</evidence>
<evidence type="ECO:0000313" key="2">
    <source>
        <dbReference type="Proteomes" id="UP000016662"/>
    </source>
</evidence>
<dbReference type="AlphaFoldDB" id="U2KDJ8"/>
<organism evidence="1 2">
    <name type="scientific">Ruminococcus callidus ATCC 27760</name>
    <dbReference type="NCBI Taxonomy" id="411473"/>
    <lineage>
        <taxon>Bacteria</taxon>
        <taxon>Bacillati</taxon>
        <taxon>Bacillota</taxon>
        <taxon>Clostridia</taxon>
        <taxon>Eubacteriales</taxon>
        <taxon>Oscillospiraceae</taxon>
        <taxon>Ruminococcus</taxon>
    </lineage>
</organism>
<dbReference type="InterPro" id="IPR012547">
    <property type="entry name" value="PDDEXK_9"/>
</dbReference>
<accession>U2KDJ8</accession>
<dbReference type="EMBL" id="AWVF01000359">
    <property type="protein sequence ID" value="ERJ90342.1"/>
    <property type="molecule type" value="Genomic_DNA"/>
</dbReference>
<dbReference type="PANTHER" id="PTHR34825:SF1">
    <property type="entry name" value="AAA-ATPASE-LIKE DOMAIN-CONTAINING PROTEIN"/>
    <property type="match status" value="1"/>
</dbReference>
<name>U2KDJ8_9FIRM</name>
<proteinExistence type="predicted"/>
<dbReference type="Proteomes" id="UP000016662">
    <property type="component" value="Unassembled WGS sequence"/>
</dbReference>
<dbReference type="Pfam" id="PF08011">
    <property type="entry name" value="PDDEXK_9"/>
    <property type="match status" value="1"/>
</dbReference>
<evidence type="ECO:0008006" key="3">
    <source>
        <dbReference type="Google" id="ProtNLM"/>
    </source>
</evidence>
<gene>
    <name evidence="1" type="ORF">RUMCAL_02837</name>
</gene>
<comment type="caution">
    <text evidence="1">The sequence shown here is derived from an EMBL/GenBank/DDBJ whole genome shotgun (WGS) entry which is preliminary data.</text>
</comment>
<dbReference type="HOGENOM" id="CLU_1177553_0_0_9"/>
<protein>
    <recommendedName>
        <fullName evidence="3">AAA-ATPase-like domain-containing protein</fullName>
    </recommendedName>
</protein>
<dbReference type="STRING" id="411473.RUMCAL_02837"/>